<name>A0A1N7QJQ1_9RHOB</name>
<evidence type="ECO:0000313" key="2">
    <source>
        <dbReference type="EMBL" id="SIT23093.1"/>
    </source>
</evidence>
<proteinExistence type="predicted"/>
<dbReference type="CDD" id="cd14797">
    <property type="entry name" value="DUF302"/>
    <property type="match status" value="1"/>
</dbReference>
<evidence type="ECO:0000259" key="1">
    <source>
        <dbReference type="Pfam" id="PF03625"/>
    </source>
</evidence>
<dbReference type="Pfam" id="PF03625">
    <property type="entry name" value="DUF302"/>
    <property type="match status" value="1"/>
</dbReference>
<gene>
    <name evidence="2" type="ORF">SAMN05421774_11338</name>
</gene>
<accession>A0A1N7QJQ1</accession>
<sequence length="128" mass="13788">MSYTHDRTITDASIDAVDARIRKALSEQGFGVLTEIDVKATLKAKIGTEVDDYRILGACSPAMAYKAIQVEPRVGAMLPCNVILRAVKGGVEISAIDPVASMQAIDNKDLQRIADEVRQMLVEAVEAA</sequence>
<dbReference type="Proteomes" id="UP000186141">
    <property type="component" value="Unassembled WGS sequence"/>
</dbReference>
<reference evidence="2 3" key="1">
    <citation type="submission" date="2017-01" db="EMBL/GenBank/DDBJ databases">
        <authorList>
            <person name="Mah S.A."/>
            <person name="Swanson W.J."/>
            <person name="Moy G.W."/>
            <person name="Vacquier V.D."/>
        </authorList>
    </citation>
    <scope>NUCLEOTIDE SEQUENCE [LARGE SCALE GENOMIC DNA]</scope>
    <source>
        <strain evidence="2 3">DSM 26375</strain>
    </source>
</reference>
<dbReference type="InterPro" id="IPR005180">
    <property type="entry name" value="DUF302"/>
</dbReference>
<protein>
    <submittedName>
        <fullName evidence="2">Uncharacterized conserved protein, DUF302 family</fullName>
    </submittedName>
</protein>
<dbReference type="Gene3D" id="3.30.310.70">
    <property type="entry name" value="TT1751-like domain"/>
    <property type="match status" value="1"/>
</dbReference>
<dbReference type="AlphaFoldDB" id="A0A1N7QJQ1"/>
<keyword evidence="3" id="KW-1185">Reference proteome</keyword>
<evidence type="ECO:0000313" key="3">
    <source>
        <dbReference type="Proteomes" id="UP000186141"/>
    </source>
</evidence>
<dbReference type="PANTHER" id="PTHR38342">
    <property type="entry name" value="SLR5037 PROTEIN"/>
    <property type="match status" value="1"/>
</dbReference>
<dbReference type="InterPro" id="IPR016796">
    <property type="entry name" value="UCP021774"/>
</dbReference>
<dbReference type="InterPro" id="IPR035923">
    <property type="entry name" value="TT1751-like_sf"/>
</dbReference>
<dbReference type="PIRSF" id="PIRSF021774">
    <property type="entry name" value="UCP021774"/>
    <property type="match status" value="1"/>
</dbReference>
<dbReference type="OrthoDB" id="9791067at2"/>
<dbReference type="PANTHER" id="PTHR38342:SF1">
    <property type="entry name" value="SLR5037 PROTEIN"/>
    <property type="match status" value="1"/>
</dbReference>
<feature type="domain" description="DUF302" evidence="1">
    <location>
        <begin position="36"/>
        <end position="98"/>
    </location>
</feature>
<dbReference type="RefSeq" id="WP_076534156.1">
    <property type="nucleotide sequence ID" value="NZ_BMEH01000013.1"/>
</dbReference>
<dbReference type="EMBL" id="FTOT01000013">
    <property type="protein sequence ID" value="SIT23093.1"/>
    <property type="molecule type" value="Genomic_DNA"/>
</dbReference>
<dbReference type="SUPFAM" id="SSF103247">
    <property type="entry name" value="TT1751-like"/>
    <property type="match status" value="1"/>
</dbReference>
<dbReference type="STRING" id="1086013.SAMN05421774_11338"/>
<organism evidence="2 3">
    <name type="scientific">Gemmobacter megaterium</name>
    <dbReference type="NCBI Taxonomy" id="1086013"/>
    <lineage>
        <taxon>Bacteria</taxon>
        <taxon>Pseudomonadati</taxon>
        <taxon>Pseudomonadota</taxon>
        <taxon>Alphaproteobacteria</taxon>
        <taxon>Rhodobacterales</taxon>
        <taxon>Paracoccaceae</taxon>
        <taxon>Gemmobacter</taxon>
    </lineage>
</organism>